<proteinExistence type="inferred from homology"/>
<name>A0A420WYF6_9GAMM</name>
<reference evidence="6 7" key="1">
    <citation type="submission" date="2018-10" db="EMBL/GenBank/DDBJ databases">
        <title>Genomic Encyclopedia of Type Strains, Phase IV (KMG-IV): sequencing the most valuable type-strain genomes for metagenomic binning, comparative biology and taxonomic classification.</title>
        <authorList>
            <person name="Goeker M."/>
        </authorList>
    </citation>
    <scope>NUCLEOTIDE SEQUENCE [LARGE SCALE GENOMIC DNA]</scope>
    <source>
        <strain evidence="6 7">DSM 23229</strain>
    </source>
</reference>
<evidence type="ECO:0000256" key="2">
    <source>
        <dbReference type="ARBA" id="ARBA00022487"/>
    </source>
</evidence>
<dbReference type="GO" id="GO:0034338">
    <property type="term" value="F:short-chain carboxylesterase activity"/>
    <property type="evidence" value="ECO:0007669"/>
    <property type="project" value="TreeGrafter"/>
</dbReference>
<dbReference type="Proteomes" id="UP000281975">
    <property type="component" value="Unassembled WGS sequence"/>
</dbReference>
<evidence type="ECO:0000256" key="1">
    <source>
        <dbReference type="ARBA" id="ARBA00010884"/>
    </source>
</evidence>
<dbReference type="Gene3D" id="3.40.50.1820">
    <property type="entry name" value="alpha/beta hydrolase"/>
    <property type="match status" value="1"/>
</dbReference>
<evidence type="ECO:0000259" key="5">
    <source>
        <dbReference type="Pfam" id="PF00561"/>
    </source>
</evidence>
<feature type="domain" description="AB hydrolase-1" evidence="5">
    <location>
        <begin position="64"/>
        <end position="302"/>
    </location>
</feature>
<evidence type="ECO:0000256" key="3">
    <source>
        <dbReference type="ARBA" id="ARBA00022801"/>
    </source>
</evidence>
<dbReference type="InterPro" id="IPR050960">
    <property type="entry name" value="AB_hydrolase_4_sf"/>
</dbReference>
<gene>
    <name evidence="6" type="ORF">C7446_1127</name>
</gene>
<dbReference type="InterPro" id="IPR029058">
    <property type="entry name" value="AB_hydrolase_fold"/>
</dbReference>
<comment type="caution">
    <text evidence="6">The sequence shown here is derived from an EMBL/GenBank/DDBJ whole genome shotgun (WGS) entry which is preliminary data.</text>
</comment>
<dbReference type="SUPFAM" id="SSF53474">
    <property type="entry name" value="alpha/beta-Hydrolases"/>
    <property type="match status" value="1"/>
</dbReference>
<organism evidence="6 7">
    <name type="scientific">Kushneria sinocarnis</name>
    <dbReference type="NCBI Taxonomy" id="595502"/>
    <lineage>
        <taxon>Bacteria</taxon>
        <taxon>Pseudomonadati</taxon>
        <taxon>Pseudomonadota</taxon>
        <taxon>Gammaproteobacteria</taxon>
        <taxon>Oceanospirillales</taxon>
        <taxon>Halomonadaceae</taxon>
        <taxon>Kushneria</taxon>
    </lineage>
</organism>
<keyword evidence="2" id="KW-0719">Serine esterase</keyword>
<dbReference type="OrthoDB" id="332676at2"/>
<protein>
    <recommendedName>
        <fullName evidence="5">AB hydrolase-1 domain-containing protein</fullName>
    </recommendedName>
</protein>
<dbReference type="InterPro" id="IPR000073">
    <property type="entry name" value="AB_hydrolase_1"/>
</dbReference>
<dbReference type="EMBL" id="RBIN01000003">
    <property type="protein sequence ID" value="RKR06190.1"/>
    <property type="molecule type" value="Genomic_DNA"/>
</dbReference>
<accession>A0A420WYF6</accession>
<dbReference type="GO" id="GO:0047372">
    <property type="term" value="F:monoacylglycerol lipase activity"/>
    <property type="evidence" value="ECO:0007669"/>
    <property type="project" value="TreeGrafter"/>
</dbReference>
<feature type="active site" description="Charge relay system" evidence="4">
    <location>
        <position position="269"/>
    </location>
</feature>
<dbReference type="PANTHER" id="PTHR10794:SF94">
    <property type="entry name" value="ESTERASE YHET-RELATED"/>
    <property type="match status" value="1"/>
</dbReference>
<keyword evidence="3" id="KW-0378">Hydrolase</keyword>
<feature type="active site" description="Charge relay system" evidence="4">
    <location>
        <position position="297"/>
    </location>
</feature>
<keyword evidence="7" id="KW-1185">Reference proteome</keyword>
<dbReference type="RefSeq" id="WP_121172120.1">
    <property type="nucleotide sequence ID" value="NZ_RBIN01000003.1"/>
</dbReference>
<dbReference type="InterPro" id="IPR012020">
    <property type="entry name" value="ABHD4"/>
</dbReference>
<evidence type="ECO:0000313" key="6">
    <source>
        <dbReference type="EMBL" id="RKR06190.1"/>
    </source>
</evidence>
<evidence type="ECO:0000313" key="7">
    <source>
        <dbReference type="Proteomes" id="UP000281975"/>
    </source>
</evidence>
<dbReference type="PIRSF" id="PIRSF005211">
    <property type="entry name" value="Ab_hydro_YheT"/>
    <property type="match status" value="1"/>
</dbReference>
<dbReference type="PROSITE" id="PS01133">
    <property type="entry name" value="UPF0017"/>
    <property type="match status" value="1"/>
</dbReference>
<sequence length="339" mass="37586">MLFTADFHAPHGLSNPHVQTLLPQLMPRASLRSETELINLPDGDFVELSWALPAPPDPHAPICIIFHGLASSVRSPRIRALLSSVTRMGWRAVLMHFRGCGKVPHRGPRTYHAGETADAYWVISQLARRYPNALKIAIGVSLGGNMLLKLAGEQGGDGLDLAGAIAICPPLDLAASADALNIGFARVYQRHMLARLRHRLTSLEPSQSSPVELANSRHRRLDTFWAWDNEITAPLNGFESATDYYQRASAGRWLDRIELPTLVLHAEDDPFMPRQMFTRLPTPSTCVRVEIAEHGGHVGFVERRGGLLRSWLARRVSEQLKAWSCVPSLTALDRSMPRA</sequence>
<dbReference type="InterPro" id="IPR000952">
    <property type="entry name" value="AB_hydrolase_4_CS"/>
</dbReference>
<dbReference type="Pfam" id="PF00561">
    <property type="entry name" value="Abhydrolase_1"/>
    <property type="match status" value="1"/>
</dbReference>
<dbReference type="NCBIfam" id="NF008218">
    <property type="entry name" value="PRK10985.1"/>
    <property type="match status" value="1"/>
</dbReference>
<comment type="similarity">
    <text evidence="1">Belongs to the AB hydrolase superfamily. AB hydrolase 4 family.</text>
</comment>
<dbReference type="PANTHER" id="PTHR10794">
    <property type="entry name" value="ABHYDROLASE DOMAIN-CONTAINING PROTEIN"/>
    <property type="match status" value="1"/>
</dbReference>
<feature type="active site" description="Charge relay system" evidence="4">
    <location>
        <position position="141"/>
    </location>
</feature>
<dbReference type="AlphaFoldDB" id="A0A420WYF6"/>
<evidence type="ECO:0000256" key="4">
    <source>
        <dbReference type="PIRSR" id="PIRSR005211-1"/>
    </source>
</evidence>